<feature type="transmembrane region" description="Helical" evidence="13">
    <location>
        <begin position="205"/>
        <end position="225"/>
    </location>
</feature>
<evidence type="ECO:0000256" key="12">
    <source>
        <dbReference type="ARBA" id="ARBA00037540"/>
    </source>
</evidence>
<dbReference type="GO" id="GO:0045211">
    <property type="term" value="C:postsynaptic membrane"/>
    <property type="evidence" value="ECO:0007669"/>
    <property type="project" value="UniProtKB-SubCell"/>
</dbReference>
<dbReference type="Ensembl" id="ENSRFET00010033657.1">
    <property type="protein sequence ID" value="ENSRFEP00010031039.1"/>
    <property type="gene ID" value="ENSRFEG00010020530.1"/>
</dbReference>
<dbReference type="GeneTree" id="ENSGT00940000156739"/>
<organism evidence="15 16">
    <name type="scientific">Rhinolophus ferrumequinum</name>
    <name type="common">Greater horseshoe bat</name>
    <dbReference type="NCBI Taxonomy" id="59479"/>
    <lineage>
        <taxon>Eukaryota</taxon>
        <taxon>Metazoa</taxon>
        <taxon>Chordata</taxon>
        <taxon>Craniata</taxon>
        <taxon>Vertebrata</taxon>
        <taxon>Euteleostomi</taxon>
        <taxon>Mammalia</taxon>
        <taxon>Eutheria</taxon>
        <taxon>Laurasiatheria</taxon>
        <taxon>Chiroptera</taxon>
        <taxon>Yinpterochiroptera</taxon>
        <taxon>Rhinolophoidea</taxon>
        <taxon>Rhinolophidae</taxon>
        <taxon>Rhinolophinae</taxon>
        <taxon>Rhinolophus</taxon>
    </lineage>
</organism>
<evidence type="ECO:0000256" key="9">
    <source>
        <dbReference type="ARBA" id="ARBA00023303"/>
    </source>
</evidence>
<protein>
    <recommendedName>
        <fullName evidence="14">Neurotransmitter-gated ion-channel transmembrane domain-containing protein</fullName>
    </recommendedName>
</protein>
<keyword evidence="16" id="KW-1185">Reference proteome</keyword>
<dbReference type="InterPro" id="IPR006029">
    <property type="entry name" value="Neurotrans-gated_channel_TM"/>
</dbReference>
<accession>A0A671FZY8</accession>
<dbReference type="FunFam" id="1.20.58.390:FF:000020">
    <property type="entry name" value="5-hydroxytryptamine (serotonin) receptor 3A"/>
    <property type="match status" value="1"/>
</dbReference>
<keyword evidence="4" id="KW-0770">Synapse</keyword>
<feature type="domain" description="Neurotransmitter-gated ion-channel transmembrane" evidence="14">
    <location>
        <begin position="15"/>
        <end position="131"/>
    </location>
</feature>
<evidence type="ECO:0000256" key="6">
    <source>
        <dbReference type="ARBA" id="ARBA00023170"/>
    </source>
</evidence>
<evidence type="ECO:0000313" key="16">
    <source>
        <dbReference type="Proteomes" id="UP000472240"/>
    </source>
</evidence>
<dbReference type="InParanoid" id="A0A671FZY8"/>
<evidence type="ECO:0000256" key="5">
    <source>
        <dbReference type="ARBA" id="ARBA00023065"/>
    </source>
</evidence>
<reference evidence="15 16" key="1">
    <citation type="journal article" date="2015" name="Annu Rev Anim Biosci">
        <title>The Genome 10K Project: a way forward.</title>
        <authorList>
            <person name="Koepfli K.P."/>
            <person name="Paten B."/>
            <person name="O'Brien S.J."/>
            <person name="Koepfli K.P."/>
            <person name="Paten B."/>
            <person name="Antunes A."/>
            <person name="Belov K."/>
            <person name="Bustamante C."/>
            <person name="Castoe T.A."/>
            <person name="Clawson H."/>
            <person name="Crawford A.J."/>
            <person name="Diekhans M."/>
            <person name="Distel D."/>
            <person name="Durbin R."/>
            <person name="Earl D."/>
            <person name="Fujita M.K."/>
            <person name="Gamble T."/>
            <person name="Georges A."/>
            <person name="Gemmell N."/>
            <person name="Gilbert M.T."/>
            <person name="Graves J.M."/>
            <person name="Green R.E."/>
            <person name="Hickey G."/>
            <person name="Jarvis E.D."/>
            <person name="Johnson W."/>
            <person name="Komissarov A."/>
            <person name="Korf I."/>
            <person name="Kuhn R."/>
            <person name="Larkin D.M."/>
            <person name="Lewin H."/>
            <person name="Lopez J.V."/>
            <person name="Ma J."/>
            <person name="Marques-Bonet T."/>
            <person name="Miller W."/>
            <person name="Murphy R."/>
            <person name="Pevzner P."/>
            <person name="Shapiro B."/>
            <person name="Steiner C."/>
            <person name="Tamazian G."/>
            <person name="Venkatesh B."/>
            <person name="Wang J."/>
            <person name="Wayne R."/>
            <person name="Wiley E."/>
            <person name="Yang H."/>
            <person name="Zhang G."/>
            <person name="Haussler D."/>
            <person name="Ryder O."/>
            <person name="O'Brien S.J."/>
        </authorList>
    </citation>
    <scope>NUCLEOTIDE SEQUENCE</scope>
</reference>
<keyword evidence="6" id="KW-0675">Receptor</keyword>
<keyword evidence="7" id="KW-0628">Postsynaptic cell membrane</keyword>
<evidence type="ECO:0000259" key="14">
    <source>
        <dbReference type="Pfam" id="PF02932"/>
    </source>
</evidence>
<keyword evidence="9" id="KW-0407">Ion channel</keyword>
<feature type="transmembrane region" description="Helical" evidence="13">
    <location>
        <begin position="81"/>
        <end position="104"/>
    </location>
</feature>
<dbReference type="GO" id="GO:0005216">
    <property type="term" value="F:monoatomic ion channel activity"/>
    <property type="evidence" value="ECO:0007669"/>
    <property type="project" value="InterPro"/>
</dbReference>
<reference evidence="15 16" key="2">
    <citation type="journal article" date="2018" name="Annu Rev Anim Biosci">
        <title>Bat Biology, Genomes, and the Bat1K Project: To Generate Chromosome-Level Genomes for All Living Bat Species.</title>
        <authorList>
            <person name="Teeling E.C."/>
            <person name="Vernes S.C."/>
            <person name="Davalos L.M."/>
            <person name="Ray D.A."/>
            <person name="Gilbert M.T.P."/>
            <person name="Myers E."/>
        </authorList>
    </citation>
    <scope>NUCLEOTIDE SEQUENCE</scope>
</reference>
<evidence type="ECO:0000256" key="3">
    <source>
        <dbReference type="ARBA" id="ARBA00022729"/>
    </source>
</evidence>
<evidence type="ECO:0000256" key="2">
    <source>
        <dbReference type="ARBA" id="ARBA00022475"/>
    </source>
</evidence>
<dbReference type="InterPro" id="IPR049944">
    <property type="entry name" value="LGIC_TM_5-HT3"/>
</dbReference>
<evidence type="ECO:0000256" key="7">
    <source>
        <dbReference type="ARBA" id="ARBA00023257"/>
    </source>
</evidence>
<evidence type="ECO:0000256" key="8">
    <source>
        <dbReference type="ARBA" id="ARBA00023286"/>
    </source>
</evidence>
<reference evidence="15" key="4">
    <citation type="submission" date="2025-08" db="UniProtKB">
        <authorList>
            <consortium name="Ensembl"/>
        </authorList>
    </citation>
    <scope>IDENTIFICATION</scope>
</reference>
<dbReference type="OMA" id="PEGESCH"/>
<reference evidence="15" key="5">
    <citation type="submission" date="2025-09" db="UniProtKB">
        <authorList>
            <consortium name="Ensembl"/>
        </authorList>
    </citation>
    <scope>IDENTIFICATION</scope>
</reference>
<feature type="transmembrane region" description="Helical" evidence="13">
    <location>
        <begin position="12"/>
        <end position="32"/>
    </location>
</feature>
<evidence type="ECO:0000256" key="11">
    <source>
        <dbReference type="ARBA" id="ARBA00036634"/>
    </source>
</evidence>
<dbReference type="InterPro" id="IPR006201">
    <property type="entry name" value="Neur_channel"/>
</dbReference>
<keyword evidence="13" id="KW-1133">Transmembrane helix</keyword>
<evidence type="ECO:0000256" key="13">
    <source>
        <dbReference type="SAM" id="Phobius"/>
    </source>
</evidence>
<dbReference type="InterPro" id="IPR038050">
    <property type="entry name" value="Neuro_actylchol_rec"/>
</dbReference>
<dbReference type="CDD" id="cd19063">
    <property type="entry name" value="LGIC_TM_5-HT3"/>
    <property type="match status" value="1"/>
</dbReference>
<dbReference type="Pfam" id="PF02932">
    <property type="entry name" value="Neur_chan_memb"/>
    <property type="match status" value="1"/>
</dbReference>
<evidence type="ECO:0000256" key="10">
    <source>
        <dbReference type="ARBA" id="ARBA00034104"/>
    </source>
</evidence>
<keyword evidence="5" id="KW-0406">Ion transport</keyword>
<comment type="catalytic activity">
    <reaction evidence="11">
        <text>Ca(2+)(in) = Ca(2+)(out)</text>
        <dbReference type="Rhea" id="RHEA:29671"/>
        <dbReference type="ChEBI" id="CHEBI:29108"/>
    </reaction>
</comment>
<evidence type="ECO:0000313" key="15">
    <source>
        <dbReference type="Ensembl" id="ENSRFEP00010031039.1"/>
    </source>
</evidence>
<comment type="subcellular location">
    <subcellularLocation>
        <location evidence="10">Postsynaptic cell membrane</location>
        <topology evidence="10">Multi-pass membrane protein</topology>
    </subcellularLocation>
</comment>
<dbReference type="PANTHER" id="PTHR18945">
    <property type="entry name" value="NEUROTRANSMITTER GATED ION CHANNEL"/>
    <property type="match status" value="1"/>
</dbReference>
<keyword evidence="1" id="KW-0813">Transport</keyword>
<dbReference type="AlphaFoldDB" id="A0A671FZY8"/>
<evidence type="ECO:0000256" key="4">
    <source>
        <dbReference type="ARBA" id="ARBA00023018"/>
    </source>
</evidence>
<keyword evidence="3" id="KW-0732">Signal</keyword>
<keyword evidence="8" id="KW-1071">Ligand-gated ion channel</keyword>
<keyword evidence="2" id="KW-1003">Cell membrane</keyword>
<dbReference type="InterPro" id="IPR036719">
    <property type="entry name" value="Neuro-gated_channel_TM_sf"/>
</dbReference>
<evidence type="ECO:0000256" key="1">
    <source>
        <dbReference type="ARBA" id="ARBA00022448"/>
    </source>
</evidence>
<dbReference type="GO" id="GO:0004888">
    <property type="term" value="F:transmembrane signaling receptor activity"/>
    <property type="evidence" value="ECO:0007669"/>
    <property type="project" value="InterPro"/>
</dbReference>
<reference evidence="16" key="3">
    <citation type="submission" date="2018-12" db="EMBL/GenBank/DDBJ databases">
        <title>G10K-VGP greater horseshoe bat female genome, primary haplotype.</title>
        <authorList>
            <person name="Teeling E."/>
            <person name="Myers G."/>
            <person name="Vernes S."/>
            <person name="Pippel M."/>
            <person name="Winkler S."/>
            <person name="Fedrigo O."/>
            <person name="Rhie A."/>
            <person name="Koren S."/>
            <person name="Phillippy A."/>
            <person name="Lewin H."/>
            <person name="Damas J."/>
            <person name="Howe K."/>
            <person name="Mountcastle J."/>
            <person name="Jarvis E.D."/>
        </authorList>
    </citation>
    <scope>NUCLEOTIDE SEQUENCE [LARGE SCALE GENOMIC DNA]</scope>
</reference>
<dbReference type="Proteomes" id="UP000472240">
    <property type="component" value="Chromosome 2"/>
</dbReference>
<keyword evidence="13" id="KW-0812">Transmembrane</keyword>
<comment type="function">
    <text evidence="12">Forms serotonin (5-hydroxytryptamine/5-HT3)-activated cation-selective channel complexes, which when activated cause fast, depolarizing responses in neurons.</text>
</comment>
<keyword evidence="13" id="KW-0472">Membrane</keyword>
<dbReference type="Gene3D" id="1.20.58.390">
    <property type="entry name" value="Neurotransmitter-gated ion-channel transmembrane domain"/>
    <property type="match status" value="1"/>
</dbReference>
<proteinExistence type="predicted"/>
<sequence length="227" mass="25410">MVAIRRKPTLYVINLLVPSSFLIAIDALSFYLPAESQTRAPFKMTLLLGYNVFLLMMNDILPDSGTSSVWPLPPSEDKQGIYFALCLSMMVLSLLETIFISYLLHLATTQPPPMPRWLHSLLLHGTRATRCCPTVPQKGTKGLDLTPAHLPGLKEPVELVGTVPDPREADLRGCPGSTVARQEDEAQKLQLVGLWVQFSHMMDTLLFRLYLLFMATFVITVIVLWNT</sequence>
<feature type="transmembrane region" description="Helical" evidence="13">
    <location>
        <begin position="44"/>
        <end position="61"/>
    </location>
</feature>
<dbReference type="SUPFAM" id="SSF90112">
    <property type="entry name" value="Neurotransmitter-gated ion-channel transmembrane pore"/>
    <property type="match status" value="1"/>
</dbReference>
<name>A0A671FZY8_RHIFE</name>